<reference evidence="14 15" key="1">
    <citation type="submission" date="2017-09" db="EMBL/GenBank/DDBJ databases">
        <authorList>
            <consortium name="International Durum Wheat Genome Sequencing Consortium (IDWGSC)"/>
            <person name="Milanesi L."/>
        </authorList>
    </citation>
    <scope>NUCLEOTIDE SEQUENCE [LARGE SCALE GENOMIC DNA]</scope>
    <source>
        <strain evidence="15">cv. Svevo</strain>
    </source>
</reference>
<evidence type="ECO:0000256" key="3">
    <source>
        <dbReference type="ARBA" id="ARBA00022692"/>
    </source>
</evidence>
<dbReference type="InterPro" id="IPR036093">
    <property type="entry name" value="NAC_dom_sf"/>
</dbReference>
<accession>A0A9R0W6A2</accession>
<dbReference type="PANTHER" id="PTHR31744">
    <property type="entry name" value="PROTEIN CUP-SHAPED COTYLEDON 2-RELATED"/>
    <property type="match status" value="1"/>
</dbReference>
<feature type="transmembrane region" description="Helical" evidence="12">
    <location>
        <begin position="546"/>
        <end position="565"/>
    </location>
</feature>
<evidence type="ECO:0000256" key="9">
    <source>
        <dbReference type="ARBA" id="ARBA00023163"/>
    </source>
</evidence>
<feature type="compositionally biased region" description="Polar residues" evidence="11">
    <location>
        <begin position="205"/>
        <end position="215"/>
    </location>
</feature>
<evidence type="ECO:0000256" key="5">
    <source>
        <dbReference type="ARBA" id="ARBA00023015"/>
    </source>
</evidence>
<dbReference type="Pfam" id="PF02365">
    <property type="entry name" value="NAM"/>
    <property type="match status" value="1"/>
</dbReference>
<dbReference type="GO" id="GO:0000976">
    <property type="term" value="F:transcription cis-regulatory region binding"/>
    <property type="evidence" value="ECO:0007669"/>
    <property type="project" value="UniProtKB-ARBA"/>
</dbReference>
<evidence type="ECO:0000256" key="7">
    <source>
        <dbReference type="ARBA" id="ARBA00023136"/>
    </source>
</evidence>
<dbReference type="GO" id="GO:0006355">
    <property type="term" value="P:regulation of DNA-templated transcription"/>
    <property type="evidence" value="ECO:0007669"/>
    <property type="project" value="InterPro"/>
</dbReference>
<dbReference type="AlphaFoldDB" id="A0A9R0W6A2"/>
<feature type="region of interest" description="Disordered" evidence="11">
    <location>
        <begin position="1"/>
        <end position="21"/>
    </location>
</feature>
<feature type="region of interest" description="Disordered" evidence="11">
    <location>
        <begin position="416"/>
        <end position="444"/>
    </location>
</feature>
<keyword evidence="10" id="KW-0539">Nucleus</keyword>
<evidence type="ECO:0000256" key="4">
    <source>
        <dbReference type="ARBA" id="ARBA00022989"/>
    </source>
</evidence>
<dbReference type="SUPFAM" id="SSF101941">
    <property type="entry name" value="NAC domain"/>
    <property type="match status" value="1"/>
</dbReference>
<name>A0A9R0W6A2_TRITD</name>
<evidence type="ECO:0000256" key="10">
    <source>
        <dbReference type="ARBA" id="ARBA00023242"/>
    </source>
</evidence>
<keyword evidence="6" id="KW-0238">DNA-binding</keyword>
<dbReference type="Gramene" id="TRITD4Av1G263230.2">
    <property type="protein sequence ID" value="TRITD4Av1G263230.2"/>
    <property type="gene ID" value="TRITD4Av1G263230"/>
</dbReference>
<evidence type="ECO:0000256" key="11">
    <source>
        <dbReference type="SAM" id="MobiDB-lite"/>
    </source>
</evidence>
<feature type="compositionally biased region" description="Polar residues" evidence="11">
    <location>
        <begin position="224"/>
        <end position="238"/>
    </location>
</feature>
<evidence type="ECO:0000259" key="13">
    <source>
        <dbReference type="PROSITE" id="PS51005"/>
    </source>
</evidence>
<keyword evidence="4 12" id="KW-1133">Transmembrane helix</keyword>
<keyword evidence="5" id="KW-0805">Transcription regulation</keyword>
<comment type="subcellular location">
    <subcellularLocation>
        <location evidence="2">Membrane</location>
        <topology evidence="2">Single-pass membrane protein</topology>
    </subcellularLocation>
    <subcellularLocation>
        <location evidence="1">Nucleus</location>
    </subcellularLocation>
</comment>
<dbReference type="PANTHER" id="PTHR31744:SF216">
    <property type="entry name" value="NAC TRANSCRIPTION FACTOR"/>
    <property type="match status" value="1"/>
</dbReference>
<gene>
    <name evidence="14" type="ORF">TRITD_4Av1G263230</name>
</gene>
<keyword evidence="8" id="KW-0010">Activator</keyword>
<feature type="compositionally biased region" description="Low complexity" evidence="11">
    <location>
        <begin position="429"/>
        <end position="439"/>
    </location>
</feature>
<dbReference type="Proteomes" id="UP000324705">
    <property type="component" value="Chromosome 4A"/>
</dbReference>
<evidence type="ECO:0000256" key="1">
    <source>
        <dbReference type="ARBA" id="ARBA00004123"/>
    </source>
</evidence>
<dbReference type="GO" id="GO:0005634">
    <property type="term" value="C:nucleus"/>
    <property type="evidence" value="ECO:0007669"/>
    <property type="project" value="UniProtKB-SubCell"/>
</dbReference>
<dbReference type="PROSITE" id="PS51005">
    <property type="entry name" value="NAC"/>
    <property type="match status" value="1"/>
</dbReference>
<proteinExistence type="predicted"/>
<evidence type="ECO:0000256" key="8">
    <source>
        <dbReference type="ARBA" id="ARBA00023159"/>
    </source>
</evidence>
<keyword evidence="15" id="KW-1185">Reference proteome</keyword>
<feature type="region of interest" description="Disordered" evidence="11">
    <location>
        <begin position="488"/>
        <end position="537"/>
    </location>
</feature>
<feature type="compositionally biased region" description="Pro residues" evidence="11">
    <location>
        <begin position="192"/>
        <end position="203"/>
    </location>
</feature>
<keyword evidence="9" id="KW-0804">Transcription</keyword>
<dbReference type="GO" id="GO:0016020">
    <property type="term" value="C:membrane"/>
    <property type="evidence" value="ECO:0007669"/>
    <property type="project" value="UniProtKB-SubCell"/>
</dbReference>
<evidence type="ECO:0000256" key="6">
    <source>
        <dbReference type="ARBA" id="ARBA00023125"/>
    </source>
</evidence>
<feature type="region of interest" description="Disordered" evidence="11">
    <location>
        <begin position="187"/>
        <end position="238"/>
    </location>
</feature>
<dbReference type="Gene3D" id="2.170.150.80">
    <property type="entry name" value="NAC domain"/>
    <property type="match status" value="1"/>
</dbReference>
<sequence length="566" mass="61047">MTTTAAGSESSSSSSTPAVLPVGFRFRPTDEELVRHYLKAKIAGRAHPDLLAIPDVDLAAVEPWDLPARSVIKSDDPEWFFFARRDRPKYPGKSSRSCRSTAAGYWKATGKDRLIRGPGPGGCRGKGALIGVKKTLVFHRGRAPRGARTPWIMHEYTATDPNPQSQSAGPQNDSFVLYRLFNKQDEEAPAPISEPPSTSPPANPLLQQADDTASASMVEDKASPSDSTQLTPTNVTNDHSSTAHVLAATATGAAEQSADQDAFMASLEQLPDIELQAEHQRYDEFPMFNSPMRPYTEFPFIGNMGDAQHDFSMYQDGTINLDDILLTPAYDETGASNPTGSWTPYPEDLLDSMLESGRSDIINSIGQDMGSMGAAPSAQQQPTAPVELMDLQQGIAARRIRLAYAVDRASASQPILACDSESEEGEGESAGCSTESSSSNHEEDDHVNDALFQTMAGDLMHNMAPAQALLVSPVEVADKLQHLSFSDNSILEQEEDGKPRRGAGLKQRVKQDSGQNGHDQDGLVRNSGCVPGPGDSSSETAVRRSLWVALLVMAPLLVLVLVGVWR</sequence>
<keyword evidence="3 12" id="KW-0812">Transmembrane</keyword>
<evidence type="ECO:0000256" key="12">
    <source>
        <dbReference type="SAM" id="Phobius"/>
    </source>
</evidence>
<feature type="domain" description="NAC" evidence="13">
    <location>
        <begin position="20"/>
        <end position="183"/>
    </location>
</feature>
<keyword evidence="7 12" id="KW-0472">Membrane</keyword>
<evidence type="ECO:0000313" key="14">
    <source>
        <dbReference type="EMBL" id="VAI00292.1"/>
    </source>
</evidence>
<evidence type="ECO:0000313" key="15">
    <source>
        <dbReference type="Proteomes" id="UP000324705"/>
    </source>
</evidence>
<organism evidence="14 15">
    <name type="scientific">Triticum turgidum subsp. durum</name>
    <name type="common">Durum wheat</name>
    <name type="synonym">Triticum durum</name>
    <dbReference type="NCBI Taxonomy" id="4567"/>
    <lineage>
        <taxon>Eukaryota</taxon>
        <taxon>Viridiplantae</taxon>
        <taxon>Streptophyta</taxon>
        <taxon>Embryophyta</taxon>
        <taxon>Tracheophyta</taxon>
        <taxon>Spermatophyta</taxon>
        <taxon>Magnoliopsida</taxon>
        <taxon>Liliopsida</taxon>
        <taxon>Poales</taxon>
        <taxon>Poaceae</taxon>
        <taxon>BOP clade</taxon>
        <taxon>Pooideae</taxon>
        <taxon>Triticodae</taxon>
        <taxon>Triticeae</taxon>
        <taxon>Triticinae</taxon>
        <taxon>Triticum</taxon>
    </lineage>
</organism>
<protein>
    <recommendedName>
        <fullName evidence="13">NAC domain-containing protein</fullName>
    </recommendedName>
</protein>
<dbReference type="InterPro" id="IPR003441">
    <property type="entry name" value="NAC-dom"/>
</dbReference>
<evidence type="ECO:0000256" key="2">
    <source>
        <dbReference type="ARBA" id="ARBA00004167"/>
    </source>
</evidence>
<dbReference type="EMBL" id="LT934117">
    <property type="protein sequence ID" value="VAI00292.1"/>
    <property type="molecule type" value="Genomic_DNA"/>
</dbReference>